<gene>
    <name evidence="2" type="ORF">BIV57_19065</name>
</gene>
<proteinExistence type="predicted"/>
<evidence type="ECO:0000313" key="2">
    <source>
        <dbReference type="EMBL" id="OIV35899.1"/>
    </source>
</evidence>
<keyword evidence="3" id="KW-1185">Reference proteome</keyword>
<dbReference type="AlphaFoldDB" id="A0A1J7BB72"/>
<keyword evidence="1" id="KW-0732">Signal</keyword>
<organism evidence="2 3">
    <name type="scientific">Mangrovactinospora gilvigrisea</name>
    <dbReference type="NCBI Taxonomy" id="1428644"/>
    <lineage>
        <taxon>Bacteria</taxon>
        <taxon>Bacillati</taxon>
        <taxon>Actinomycetota</taxon>
        <taxon>Actinomycetes</taxon>
        <taxon>Kitasatosporales</taxon>
        <taxon>Streptomycetaceae</taxon>
        <taxon>Mangrovactinospora</taxon>
    </lineage>
</organism>
<dbReference type="STRING" id="1428644.BIV57_19065"/>
<sequence length="205" mass="21158">MWAPAACAAAAAVTLAGCASSGGGKGTIKGASDGGATSASPSAGPSAAAIKLPSDFTIDFAGWTRTGNGPKDAVLADAQNFIRSVRAAEAYHDRNGPFRKYSDGAAATRVSQDIASMSSYKGGVTITGTDRYSQNKVEVTGTRAAVTYCDNQSGTYSKVMRTGAVLRTSASPKDYLRYANTLQKDADGVWKTMTIQVTEDASCRS</sequence>
<evidence type="ECO:0008006" key="4">
    <source>
        <dbReference type="Google" id="ProtNLM"/>
    </source>
</evidence>
<reference evidence="2 3" key="1">
    <citation type="submission" date="2016-10" db="EMBL/GenBank/DDBJ databases">
        <title>Genome sequence of Streptomyces gilvigriseus MUSC 26.</title>
        <authorList>
            <person name="Lee L.-H."/>
            <person name="Ser H.-L."/>
        </authorList>
    </citation>
    <scope>NUCLEOTIDE SEQUENCE [LARGE SCALE GENOMIC DNA]</scope>
    <source>
        <strain evidence="2 3">MUSC 26</strain>
    </source>
</reference>
<dbReference type="Proteomes" id="UP000243342">
    <property type="component" value="Unassembled WGS sequence"/>
</dbReference>
<name>A0A1J7BB72_9ACTN</name>
<feature type="signal peptide" evidence="1">
    <location>
        <begin position="1"/>
        <end position="19"/>
    </location>
</feature>
<accession>A0A1J7BB72</accession>
<comment type="caution">
    <text evidence="2">The sequence shown here is derived from an EMBL/GenBank/DDBJ whole genome shotgun (WGS) entry which is preliminary data.</text>
</comment>
<evidence type="ECO:0000313" key="3">
    <source>
        <dbReference type="Proteomes" id="UP000243342"/>
    </source>
</evidence>
<dbReference type="EMBL" id="MLCF01000126">
    <property type="protein sequence ID" value="OIV35899.1"/>
    <property type="molecule type" value="Genomic_DNA"/>
</dbReference>
<feature type="chain" id="PRO_5039673279" description="Lipoprotein" evidence="1">
    <location>
        <begin position="20"/>
        <end position="205"/>
    </location>
</feature>
<protein>
    <recommendedName>
        <fullName evidence="4">Lipoprotein</fullName>
    </recommendedName>
</protein>
<evidence type="ECO:0000256" key="1">
    <source>
        <dbReference type="SAM" id="SignalP"/>
    </source>
</evidence>